<feature type="compositionally biased region" description="Basic and acidic residues" evidence="1">
    <location>
        <begin position="162"/>
        <end position="187"/>
    </location>
</feature>
<organism evidence="2 3">
    <name type="scientific">Paramuricea clavata</name>
    <name type="common">Red gorgonian</name>
    <name type="synonym">Violescent sea-whip</name>
    <dbReference type="NCBI Taxonomy" id="317549"/>
    <lineage>
        <taxon>Eukaryota</taxon>
        <taxon>Metazoa</taxon>
        <taxon>Cnidaria</taxon>
        <taxon>Anthozoa</taxon>
        <taxon>Octocorallia</taxon>
        <taxon>Malacalcyonacea</taxon>
        <taxon>Plexauridae</taxon>
        <taxon>Paramuricea</taxon>
    </lineage>
</organism>
<name>A0A6S7JY12_PARCT</name>
<dbReference type="EMBL" id="CACRXK020021609">
    <property type="protein sequence ID" value="CAB4036008.1"/>
    <property type="molecule type" value="Genomic_DNA"/>
</dbReference>
<keyword evidence="3" id="KW-1185">Reference proteome</keyword>
<comment type="caution">
    <text evidence="2">The sequence shown here is derived from an EMBL/GenBank/DDBJ whole genome shotgun (WGS) entry which is preliminary data.</text>
</comment>
<proteinExistence type="predicted"/>
<dbReference type="Proteomes" id="UP001152795">
    <property type="component" value="Unassembled WGS sequence"/>
</dbReference>
<reference evidence="2" key="1">
    <citation type="submission" date="2020-04" db="EMBL/GenBank/DDBJ databases">
        <authorList>
            <person name="Alioto T."/>
            <person name="Alioto T."/>
            <person name="Gomez Garrido J."/>
        </authorList>
    </citation>
    <scope>NUCLEOTIDE SEQUENCE</scope>
    <source>
        <strain evidence="2">A484AB</strain>
    </source>
</reference>
<feature type="region of interest" description="Disordered" evidence="1">
    <location>
        <begin position="162"/>
        <end position="202"/>
    </location>
</feature>
<accession>A0A6S7JY12</accession>
<protein>
    <submittedName>
        <fullName evidence="2">Uncharacterized protein</fullName>
    </submittedName>
</protein>
<evidence type="ECO:0000313" key="2">
    <source>
        <dbReference type="EMBL" id="CAB4036008.1"/>
    </source>
</evidence>
<dbReference type="AlphaFoldDB" id="A0A6S7JY12"/>
<gene>
    <name evidence="2" type="ORF">PACLA_8A059681</name>
</gene>
<evidence type="ECO:0000256" key="1">
    <source>
        <dbReference type="SAM" id="MobiDB-lite"/>
    </source>
</evidence>
<evidence type="ECO:0000313" key="3">
    <source>
        <dbReference type="Proteomes" id="UP001152795"/>
    </source>
</evidence>
<sequence length="202" mass="23232">MLRLQPYNFRVIYKKGTVNEADYLSRHPTTTKQKTTIEEKIADNYVNYIINNAVPKSMTLQEIKEATLSDTNLKKVLECLKSGKWEEKDVELKAYQMCAEELTATKAGDLLSKGSRIKPNNKLSPRFNPERFTIVERKGATSMARNGRRTITRNVTHFKVVKPVDEQSSDEEKSTTVEDVQDNRIGDDMQDFIEESHSISRR</sequence>